<evidence type="ECO:0000256" key="1">
    <source>
        <dbReference type="ARBA" id="ARBA00001946"/>
    </source>
</evidence>
<reference evidence="8 9" key="1">
    <citation type="submission" date="2019-12" db="EMBL/GenBank/DDBJ databases">
        <authorList>
            <person name="Alioto T."/>
            <person name="Alioto T."/>
            <person name="Gomez Garrido J."/>
        </authorList>
    </citation>
    <scope>NUCLEOTIDE SEQUENCE [LARGE SCALE GENOMIC DNA]</scope>
</reference>
<dbReference type="InterPro" id="IPR001906">
    <property type="entry name" value="Terpene_synth_N"/>
</dbReference>
<protein>
    <submittedName>
        <fullName evidence="8">(-)-germacrene D synthase</fullName>
    </submittedName>
</protein>
<dbReference type="GO" id="GO:0016102">
    <property type="term" value="P:diterpenoid biosynthetic process"/>
    <property type="evidence" value="ECO:0007669"/>
    <property type="project" value="InterPro"/>
</dbReference>
<dbReference type="PANTHER" id="PTHR31225">
    <property type="entry name" value="OS04G0344100 PROTEIN-RELATED"/>
    <property type="match status" value="1"/>
</dbReference>
<evidence type="ECO:0000313" key="8">
    <source>
        <dbReference type="EMBL" id="CAA2961968.1"/>
    </source>
</evidence>
<feature type="domain" description="Terpene synthase N-terminal" evidence="6">
    <location>
        <begin position="32"/>
        <end position="207"/>
    </location>
</feature>
<dbReference type="InterPro" id="IPR034741">
    <property type="entry name" value="Terpene_cyclase-like_1_C"/>
</dbReference>
<dbReference type="Pfam" id="PF01397">
    <property type="entry name" value="Terpene_synth"/>
    <property type="match status" value="1"/>
</dbReference>
<keyword evidence="4" id="KW-0479">Metal-binding</keyword>
<evidence type="ECO:0000259" key="7">
    <source>
        <dbReference type="Pfam" id="PF03936"/>
    </source>
</evidence>
<evidence type="ECO:0000256" key="4">
    <source>
        <dbReference type="ARBA" id="ARBA00022723"/>
    </source>
</evidence>
<evidence type="ECO:0000256" key="2">
    <source>
        <dbReference type="ARBA" id="ARBA00004721"/>
    </source>
</evidence>
<evidence type="ECO:0000256" key="5">
    <source>
        <dbReference type="ARBA" id="ARBA00023239"/>
    </source>
</evidence>
<name>A0A8S0Q6A6_OLEEU</name>
<dbReference type="FunFam" id="1.50.10.130:FF:000001">
    <property type="entry name" value="Isoprene synthase, chloroplastic"/>
    <property type="match status" value="1"/>
</dbReference>
<dbReference type="GO" id="GO:0010333">
    <property type="term" value="F:terpene synthase activity"/>
    <property type="evidence" value="ECO:0007669"/>
    <property type="project" value="InterPro"/>
</dbReference>
<accession>A0A8S0Q6A6</accession>
<dbReference type="InterPro" id="IPR008930">
    <property type="entry name" value="Terpenoid_cyclase/PrenylTrfase"/>
</dbReference>
<dbReference type="EMBL" id="CACTIH010000684">
    <property type="protein sequence ID" value="CAA2961968.1"/>
    <property type="molecule type" value="Genomic_DNA"/>
</dbReference>
<dbReference type="SUPFAM" id="SSF48576">
    <property type="entry name" value="Terpenoid synthases"/>
    <property type="match status" value="1"/>
</dbReference>
<keyword evidence="9" id="KW-1185">Reference proteome</keyword>
<comment type="cofactor">
    <cofactor evidence="1">
        <name>Mg(2+)</name>
        <dbReference type="ChEBI" id="CHEBI:18420"/>
    </cofactor>
</comment>
<evidence type="ECO:0000256" key="3">
    <source>
        <dbReference type="ARBA" id="ARBA00006333"/>
    </source>
</evidence>
<dbReference type="InterPro" id="IPR044814">
    <property type="entry name" value="Terpene_cyclase_plant_C1"/>
</dbReference>
<organism evidence="8 9">
    <name type="scientific">Olea europaea subsp. europaea</name>
    <dbReference type="NCBI Taxonomy" id="158383"/>
    <lineage>
        <taxon>Eukaryota</taxon>
        <taxon>Viridiplantae</taxon>
        <taxon>Streptophyta</taxon>
        <taxon>Embryophyta</taxon>
        <taxon>Tracheophyta</taxon>
        <taxon>Spermatophyta</taxon>
        <taxon>Magnoliopsida</taxon>
        <taxon>eudicotyledons</taxon>
        <taxon>Gunneridae</taxon>
        <taxon>Pentapetalae</taxon>
        <taxon>asterids</taxon>
        <taxon>lamiids</taxon>
        <taxon>Lamiales</taxon>
        <taxon>Oleaceae</taxon>
        <taxon>Oleeae</taxon>
        <taxon>Olea</taxon>
    </lineage>
</organism>
<dbReference type="InterPro" id="IPR050148">
    <property type="entry name" value="Terpene_synthase-like"/>
</dbReference>
<dbReference type="Gene3D" id="1.50.10.130">
    <property type="entry name" value="Terpene synthase, N-terminal domain"/>
    <property type="match status" value="1"/>
</dbReference>
<comment type="caution">
    <text evidence="8">The sequence shown here is derived from an EMBL/GenBank/DDBJ whole genome shotgun (WGS) entry which is preliminary data.</text>
</comment>
<dbReference type="OrthoDB" id="1877784at2759"/>
<proteinExistence type="inferred from homology"/>
<dbReference type="InterPro" id="IPR008949">
    <property type="entry name" value="Isoprenoid_synthase_dom_sf"/>
</dbReference>
<dbReference type="SFLD" id="SFLDG01019">
    <property type="entry name" value="Terpene_Cyclase_Like_1_C_Termi"/>
    <property type="match status" value="1"/>
</dbReference>
<dbReference type="CDD" id="cd00684">
    <property type="entry name" value="Terpene_cyclase_plant_C1"/>
    <property type="match status" value="1"/>
</dbReference>
<dbReference type="InterPro" id="IPR005630">
    <property type="entry name" value="Terpene_synthase_metal-bd"/>
</dbReference>
<dbReference type="Pfam" id="PF03936">
    <property type="entry name" value="Terpene_synth_C"/>
    <property type="match status" value="1"/>
</dbReference>
<feature type="domain" description="Terpene synthase metal-binding" evidence="7">
    <location>
        <begin position="265"/>
        <end position="500"/>
    </location>
</feature>
<dbReference type="SFLD" id="SFLDS00005">
    <property type="entry name" value="Isoprenoid_Synthase_Type_I"/>
    <property type="match status" value="1"/>
</dbReference>
<dbReference type="PANTHER" id="PTHR31225:SF221">
    <property type="entry name" value="(-)-GERMACRENE D SYNTHASE"/>
    <property type="match status" value="1"/>
</dbReference>
<dbReference type="FunFam" id="1.10.600.10:FF:000007">
    <property type="entry name" value="Isoprene synthase, chloroplastic"/>
    <property type="match status" value="1"/>
</dbReference>
<evidence type="ECO:0000313" key="9">
    <source>
        <dbReference type="Proteomes" id="UP000594638"/>
    </source>
</evidence>
<dbReference type="Proteomes" id="UP000594638">
    <property type="component" value="Unassembled WGS sequence"/>
</dbReference>
<gene>
    <name evidence="8" type="ORF">OLEA9_A003037</name>
</gene>
<comment type="pathway">
    <text evidence="2">Secondary metabolite biosynthesis; terpenoid biosynthesis.</text>
</comment>
<comment type="similarity">
    <text evidence="3">Belongs to the terpene synthase family.</text>
</comment>
<evidence type="ECO:0000259" key="6">
    <source>
        <dbReference type="Pfam" id="PF01397"/>
    </source>
</evidence>
<dbReference type="SUPFAM" id="SSF48239">
    <property type="entry name" value="Terpenoid cyclases/Protein prenyltransferases"/>
    <property type="match status" value="1"/>
</dbReference>
<dbReference type="InterPro" id="IPR036965">
    <property type="entry name" value="Terpene_synth_N_sf"/>
</dbReference>
<sequence length="559" mass="65020">MDTKIHESAAPISTKHVGTEYARRSVTYHPSIWGDYFLGYTSDLTQAISAHEEEELQRLKEEVNELFTSTSDGSVHKLHFIDAIQRLGVGYHFENEIEKSLKYMYDTYHESYDKQEHDICTIALRFRLLRQQGYYVSCEVFNKFKDQQGNFDESLISNAQGLLSLYEAAQFRVHGEEILEEALNFSTTHLNSVLHLHNHLSIQVSDAFEMPIHKTLTRLGAKKFALIYQEDESHNPMLLKFAKLDFNLLQKMHQKELCDITRWWKTLELENKFPFARDRLAECYFWILGVYFEPRYCLARRILTKVIALCSIIDDIYDVYGTIDEVTLFTDAIERWDLDATDQLPSYMKHCYKALLDFYVEIVEELEKTGKSSCAHYVKEEIKKVVRAYFQETKWAYDCYIPTIEEYMKVALVSCAYMMLSTASLVGMRDLATKEAFVWISSEPLIVRAAATICRLMDDMVGQGFEQKISVVECYINEKGVSKEEAFAVFQKQITNAWKDINQEFLQITAIPMAILMRVVNLASIMNLLYKDIDAYTHVEKPLLKDFINLVLVQPMTMP</sequence>
<keyword evidence="5" id="KW-0456">Lyase</keyword>
<dbReference type="GO" id="GO:0000287">
    <property type="term" value="F:magnesium ion binding"/>
    <property type="evidence" value="ECO:0007669"/>
    <property type="project" value="InterPro"/>
</dbReference>
<dbReference type="Gramene" id="OE9A003037T1">
    <property type="protein sequence ID" value="OE9A003037C1"/>
    <property type="gene ID" value="OE9A003037"/>
</dbReference>
<dbReference type="AlphaFoldDB" id="A0A8S0Q6A6"/>
<dbReference type="Gene3D" id="1.10.600.10">
    <property type="entry name" value="Farnesyl Diphosphate Synthase"/>
    <property type="match status" value="1"/>
</dbReference>